<dbReference type="STRING" id="1122124.GCA_000423165_02339"/>
<dbReference type="InterPro" id="IPR038695">
    <property type="entry name" value="Saro_0823-like_sf"/>
</dbReference>
<protein>
    <submittedName>
        <fullName evidence="1">DUF192 domain-containing protein</fullName>
    </submittedName>
</protein>
<dbReference type="Proteomes" id="UP000287022">
    <property type="component" value="Unassembled WGS sequence"/>
</dbReference>
<proteinExistence type="predicted"/>
<name>A0A432YZJ2_9GAMM</name>
<reference evidence="2" key="1">
    <citation type="journal article" date="2018" name="Front. Microbiol.">
        <title>Genome-Based Analysis Reveals the Taxonomy and Diversity of the Family Idiomarinaceae.</title>
        <authorList>
            <person name="Liu Y."/>
            <person name="Lai Q."/>
            <person name="Shao Z."/>
        </authorList>
    </citation>
    <scope>NUCLEOTIDE SEQUENCE [LARGE SCALE GENOMIC DNA]</scope>
    <source>
        <strain evidence="2">c121</strain>
    </source>
</reference>
<evidence type="ECO:0000313" key="1">
    <source>
        <dbReference type="EMBL" id="RUO69344.1"/>
    </source>
</evidence>
<accession>A0A432YZJ2</accession>
<dbReference type="Gene3D" id="2.60.120.1140">
    <property type="entry name" value="Protein of unknown function DUF192"/>
    <property type="match status" value="1"/>
</dbReference>
<sequence length="125" mass="14453">MIKQGRLYLHSRQLCLWPEVTVLTNFPQRFIGLLLRQGLARGQAFWFPNCAAVHSWGMQFAMDVVGLDAQQRIVSIQRNVQPGRLLHLKQTRSIIECEAGLPFPLERWLGESLHFEEKEVVDEVL</sequence>
<dbReference type="AlphaFoldDB" id="A0A432YZJ2"/>
<gene>
    <name evidence="1" type="ORF">CWI80_11915</name>
</gene>
<evidence type="ECO:0000313" key="2">
    <source>
        <dbReference type="Proteomes" id="UP000287022"/>
    </source>
</evidence>
<keyword evidence="2" id="KW-1185">Reference proteome</keyword>
<comment type="caution">
    <text evidence="1">The sequence shown here is derived from an EMBL/GenBank/DDBJ whole genome shotgun (WGS) entry which is preliminary data.</text>
</comment>
<dbReference type="EMBL" id="PIQE01000005">
    <property type="protein sequence ID" value="RUO69344.1"/>
    <property type="molecule type" value="Genomic_DNA"/>
</dbReference>
<dbReference type="InterPro" id="IPR003795">
    <property type="entry name" value="DUF192"/>
</dbReference>
<organism evidence="1 2">
    <name type="scientific">Pseudidiomarina sediminum</name>
    <dbReference type="NCBI Taxonomy" id="431675"/>
    <lineage>
        <taxon>Bacteria</taxon>
        <taxon>Pseudomonadati</taxon>
        <taxon>Pseudomonadota</taxon>
        <taxon>Gammaproteobacteria</taxon>
        <taxon>Alteromonadales</taxon>
        <taxon>Idiomarinaceae</taxon>
        <taxon>Pseudidiomarina</taxon>
    </lineage>
</organism>
<dbReference type="Pfam" id="PF02643">
    <property type="entry name" value="DUF192"/>
    <property type="match status" value="1"/>
</dbReference>